<organism evidence="1 2">
    <name type="scientific">Eggerthella guodeyinii</name>
    <dbReference type="NCBI Taxonomy" id="2690837"/>
    <lineage>
        <taxon>Bacteria</taxon>
        <taxon>Bacillati</taxon>
        <taxon>Actinomycetota</taxon>
        <taxon>Coriobacteriia</taxon>
        <taxon>Eggerthellales</taxon>
        <taxon>Eggerthellaceae</taxon>
        <taxon>Eggerthella</taxon>
    </lineage>
</organism>
<evidence type="ECO:0000313" key="2">
    <source>
        <dbReference type="Proteomes" id="UP000478463"/>
    </source>
</evidence>
<proteinExistence type="predicted"/>
<dbReference type="RefSeq" id="WP_160942206.1">
    <property type="nucleotide sequence ID" value="NZ_CP063310.1"/>
</dbReference>
<dbReference type="KEGG" id="egd:GS424_010825"/>
<dbReference type="Proteomes" id="UP000478463">
    <property type="component" value="Chromosome"/>
</dbReference>
<reference evidence="1 2" key="1">
    <citation type="submission" date="2020-10" db="EMBL/GenBank/DDBJ databases">
        <title>Eggerthella sp. nov., isolated from human feces.</title>
        <authorList>
            <person name="Yajun G."/>
        </authorList>
    </citation>
    <scope>NUCLEOTIDE SEQUENCE [LARGE SCALE GENOMIC DNA]</scope>
    <source>
        <strain evidence="1 2">HF-1101</strain>
    </source>
</reference>
<evidence type="ECO:0000313" key="1">
    <source>
        <dbReference type="EMBL" id="QOS67038.1"/>
    </source>
</evidence>
<gene>
    <name evidence="1" type="ORF">GS424_010825</name>
</gene>
<name>A0A6L7IVS0_9ACTN</name>
<protein>
    <submittedName>
        <fullName evidence="1">Uncharacterized protein</fullName>
    </submittedName>
</protein>
<dbReference type="AlphaFoldDB" id="A0A6L7IVS0"/>
<sequence>MYKQTPQIETTLEAIDELTDVRMTLHGLSTLTLALSNSGMHAPEAIKLISCLLEHCASTACNSLAILSPENK</sequence>
<accession>A0A6L7IVS0</accession>
<dbReference type="EMBL" id="CP063310">
    <property type="protein sequence ID" value="QOS67038.1"/>
    <property type="molecule type" value="Genomic_DNA"/>
</dbReference>